<proteinExistence type="predicted"/>
<sequence>MDDFTSQKASTGLSLSRLCNICPSISAKSPYKFMTFRSNLSFVTITSRLMLRPSLVSACTLSKIHTTSKQKNVLQNTDFLYVWNRQQTFSEIYQTNSH</sequence>
<reference evidence="1" key="1">
    <citation type="submission" date="2015-12" db="EMBL/GenBank/DDBJ databases">
        <title>Gene expression during late stages of embryo sac development: a critical building block for successful pollen-pistil interactions.</title>
        <authorList>
            <person name="Liu Y."/>
            <person name="Joly V."/>
            <person name="Sabar M."/>
            <person name="Matton D.P."/>
        </authorList>
    </citation>
    <scope>NUCLEOTIDE SEQUENCE</scope>
</reference>
<dbReference type="AlphaFoldDB" id="A0A0V0HK18"/>
<name>A0A0V0HK18_SOLCH</name>
<organism evidence="1">
    <name type="scientific">Solanum chacoense</name>
    <name type="common">Chaco potato</name>
    <dbReference type="NCBI Taxonomy" id="4108"/>
    <lineage>
        <taxon>Eukaryota</taxon>
        <taxon>Viridiplantae</taxon>
        <taxon>Streptophyta</taxon>
        <taxon>Embryophyta</taxon>
        <taxon>Tracheophyta</taxon>
        <taxon>Spermatophyta</taxon>
        <taxon>Magnoliopsida</taxon>
        <taxon>eudicotyledons</taxon>
        <taxon>Gunneridae</taxon>
        <taxon>Pentapetalae</taxon>
        <taxon>asterids</taxon>
        <taxon>lamiids</taxon>
        <taxon>Solanales</taxon>
        <taxon>Solanaceae</taxon>
        <taxon>Solanoideae</taxon>
        <taxon>Solaneae</taxon>
        <taxon>Solanum</taxon>
    </lineage>
</organism>
<evidence type="ECO:0000313" key="1">
    <source>
        <dbReference type="EMBL" id="JAP20169.1"/>
    </source>
</evidence>
<dbReference type="EMBL" id="GEDG01019169">
    <property type="protein sequence ID" value="JAP20169.1"/>
    <property type="molecule type" value="Transcribed_RNA"/>
</dbReference>
<protein>
    <submittedName>
        <fullName evidence="1">Putative ovule protein</fullName>
    </submittedName>
</protein>
<accession>A0A0V0HK18</accession>